<dbReference type="GO" id="GO:0003677">
    <property type="term" value="F:DNA binding"/>
    <property type="evidence" value="ECO:0007669"/>
    <property type="project" value="InterPro"/>
</dbReference>
<dbReference type="SMART" id="SM01252">
    <property type="entry name" value="KilA-N"/>
    <property type="match status" value="1"/>
</dbReference>
<accession>A0A507DT55</accession>
<evidence type="ECO:0000256" key="2">
    <source>
        <dbReference type="ARBA" id="ARBA00023043"/>
    </source>
</evidence>
<dbReference type="GO" id="GO:0033309">
    <property type="term" value="C:SBF transcription complex"/>
    <property type="evidence" value="ECO:0007669"/>
    <property type="project" value="TreeGrafter"/>
</dbReference>
<comment type="caution">
    <text evidence="6">The sequence shown here is derived from an EMBL/GenBank/DDBJ whole genome shotgun (WGS) entry which is preliminary data.</text>
</comment>
<sequence length="386" mass="43286">MPAALLVNEITAPSPYSSNRATSQCKDSSTAESNKTEDEDLPPLLLPQPPLTPPPTYPTALVPPQPTPYEAWNDRRYALAPLQGYKPIYLPTAQSDGTGQTISTPQQKQQLSVQVQQTQQQQQIQQQQQQQIRLTQQLQQLQQQQQVYQQQQQQLDHAQQLHQLLNAVSTPLDSFGMSTAGFGAGAGGYYQPISAPFQQQQLHQMHQQAPYYMQQQPHLQMSQPQQPAYYSMPVTVPAFRPSNFTIPAMRRTFSGSPYSTPSSSRRNAPGVPTRQLAAFTPVREGLYEATYSNVTVYEMASPNGVGVMRRKTDSWLNATHILKAAGMEKSRRTKVLEREIHQGEHEKIQGGYGKYQGTWIPLYRARELAAEYGLGSILHDILDIPE</sequence>
<feature type="compositionally biased region" description="Polar residues" evidence="4">
    <location>
        <begin position="14"/>
        <end position="33"/>
    </location>
</feature>
<evidence type="ECO:0000256" key="3">
    <source>
        <dbReference type="SAM" id="Coils"/>
    </source>
</evidence>
<keyword evidence="3" id="KW-0175">Coiled coil</keyword>
<dbReference type="STRING" id="109895.A0A507DT55"/>
<reference evidence="6 7" key="1">
    <citation type="journal article" date="2019" name="Sci. Rep.">
        <title>Comparative genomics of chytrid fungi reveal insights into the obligate biotrophic and pathogenic lifestyle of Synchytrium endobioticum.</title>
        <authorList>
            <person name="van de Vossenberg B.T.L.H."/>
            <person name="Warris S."/>
            <person name="Nguyen H.D.T."/>
            <person name="van Gent-Pelzer M.P.E."/>
            <person name="Joly D.L."/>
            <person name="van de Geest H.C."/>
            <person name="Bonants P.J.M."/>
            <person name="Smith D.S."/>
            <person name="Levesque C.A."/>
            <person name="van der Lee T.A.J."/>
        </authorList>
    </citation>
    <scope>NUCLEOTIDE SEQUENCE [LARGE SCALE GENOMIC DNA]</scope>
    <source>
        <strain evidence="6 7">CBS 809.83</strain>
    </source>
</reference>
<evidence type="ECO:0000313" key="6">
    <source>
        <dbReference type="EMBL" id="TPX54405.1"/>
    </source>
</evidence>
<keyword evidence="7" id="KW-1185">Reference proteome</keyword>
<name>A0A507DT55_9FUNG</name>
<dbReference type="Pfam" id="PF04383">
    <property type="entry name" value="KilA-N"/>
    <property type="match status" value="1"/>
</dbReference>
<keyword evidence="2" id="KW-0040">ANK repeat</keyword>
<feature type="domain" description="HTH APSES-type" evidence="5">
    <location>
        <begin position="286"/>
        <end position="386"/>
    </location>
</feature>
<dbReference type="Proteomes" id="UP000318582">
    <property type="component" value="Unassembled WGS sequence"/>
</dbReference>
<dbReference type="PANTHER" id="PTHR43828">
    <property type="entry name" value="ASPARAGINASE"/>
    <property type="match status" value="1"/>
</dbReference>
<keyword evidence="1" id="KW-0677">Repeat</keyword>
<feature type="region of interest" description="Disordered" evidence="4">
    <location>
        <begin position="1"/>
        <end position="67"/>
    </location>
</feature>
<dbReference type="PANTHER" id="PTHR43828:SF3">
    <property type="entry name" value="CHROMO DOMAIN-CONTAINING PROTEIN"/>
    <property type="match status" value="1"/>
</dbReference>
<gene>
    <name evidence="6" type="ORF">PhCBS80983_g05946</name>
</gene>
<dbReference type="EMBL" id="QEAQ01000157">
    <property type="protein sequence ID" value="TPX54405.1"/>
    <property type="molecule type" value="Genomic_DNA"/>
</dbReference>
<dbReference type="InterPro" id="IPR036887">
    <property type="entry name" value="HTH_APSES_sf"/>
</dbReference>
<evidence type="ECO:0000313" key="7">
    <source>
        <dbReference type="Proteomes" id="UP000318582"/>
    </source>
</evidence>
<proteinExistence type="predicted"/>
<feature type="coiled-coil region" evidence="3">
    <location>
        <begin position="108"/>
        <end position="168"/>
    </location>
</feature>
<dbReference type="AlphaFoldDB" id="A0A507DT55"/>
<dbReference type="InterPro" id="IPR018004">
    <property type="entry name" value="KilA/APSES_HTH"/>
</dbReference>
<dbReference type="InterPro" id="IPR051642">
    <property type="entry name" value="SWI6-like"/>
</dbReference>
<evidence type="ECO:0000259" key="5">
    <source>
        <dbReference type="PROSITE" id="PS51299"/>
    </source>
</evidence>
<dbReference type="InterPro" id="IPR003163">
    <property type="entry name" value="Tscrpt_reg_HTH_APSES-type"/>
</dbReference>
<organism evidence="6 7">
    <name type="scientific">Powellomyces hirtus</name>
    <dbReference type="NCBI Taxonomy" id="109895"/>
    <lineage>
        <taxon>Eukaryota</taxon>
        <taxon>Fungi</taxon>
        <taxon>Fungi incertae sedis</taxon>
        <taxon>Chytridiomycota</taxon>
        <taxon>Chytridiomycota incertae sedis</taxon>
        <taxon>Chytridiomycetes</taxon>
        <taxon>Spizellomycetales</taxon>
        <taxon>Powellomycetaceae</taxon>
        <taxon>Powellomyces</taxon>
    </lineage>
</organism>
<protein>
    <recommendedName>
        <fullName evidence="5">HTH APSES-type domain-containing protein</fullName>
    </recommendedName>
</protein>
<feature type="compositionally biased region" description="Pro residues" evidence="4">
    <location>
        <begin position="44"/>
        <end position="67"/>
    </location>
</feature>
<dbReference type="Gene3D" id="3.10.260.10">
    <property type="entry name" value="Transcription regulator HTH, APSES-type DNA-binding domain"/>
    <property type="match status" value="1"/>
</dbReference>
<evidence type="ECO:0000256" key="4">
    <source>
        <dbReference type="SAM" id="MobiDB-lite"/>
    </source>
</evidence>
<dbReference type="PROSITE" id="PS51299">
    <property type="entry name" value="HTH_APSES"/>
    <property type="match status" value="1"/>
</dbReference>
<evidence type="ECO:0000256" key="1">
    <source>
        <dbReference type="ARBA" id="ARBA00022737"/>
    </source>
</evidence>
<dbReference type="SUPFAM" id="SSF54616">
    <property type="entry name" value="DNA-binding domain of Mlu1-box binding protein MBP1"/>
    <property type="match status" value="1"/>
</dbReference>
<dbReference type="GO" id="GO:0000981">
    <property type="term" value="F:DNA-binding transcription factor activity, RNA polymerase II-specific"/>
    <property type="evidence" value="ECO:0007669"/>
    <property type="project" value="UniProtKB-ARBA"/>
</dbReference>
<dbReference type="GO" id="GO:0030907">
    <property type="term" value="C:MBF transcription complex"/>
    <property type="evidence" value="ECO:0007669"/>
    <property type="project" value="TreeGrafter"/>
</dbReference>